<evidence type="ECO:0008006" key="3">
    <source>
        <dbReference type="Google" id="ProtNLM"/>
    </source>
</evidence>
<dbReference type="OrthoDB" id="10012223at2759"/>
<keyword evidence="2" id="KW-1185">Reference proteome</keyword>
<sequence length="284" mass="31713">MSEPLHETESVTELIVRTFIEEVQHFRDLLTEGVRSGGWLYPFQGIYYLFKNRALWQPLADKMPSVTSLSITVTTTMFFLTYLPQMTMLALTSGRKAAPFSAALLVLSESATITNFIAQHTFLENSLTDIFDGTLVSCGCSRLVKRGRLLKQNVKDTDPLKKLGSLMQKPLPKFSLETIIRPLALFPLTLIPHIGTFMYIALQGRKVGPAYHARYFQLREMDKKKKDSFINAHRGGYASFGAAAYALEMVPFASLAFAYSNAVGAAIWASEIEQGKVPAEIKKD</sequence>
<dbReference type="GO" id="GO:0005619">
    <property type="term" value="C:ascospore wall"/>
    <property type="evidence" value="ECO:0007669"/>
    <property type="project" value="TreeGrafter"/>
</dbReference>
<comment type="caution">
    <text evidence="1">The sequence shown here is derived from an EMBL/GenBank/DDBJ whole genome shotgun (WGS) entry which is preliminary data.</text>
</comment>
<accession>A0A167V0U5</accession>
<name>A0A167V0U5_9EURO</name>
<dbReference type="PANTHER" id="PTHR34292:SF2">
    <property type="entry name" value="OUTER SPORE WALL PROTEIN LDS1"/>
    <property type="match status" value="1"/>
</dbReference>
<dbReference type="PANTHER" id="PTHR34292">
    <property type="entry name" value="OUTER SPORE WALL PROTEIN LDS1"/>
    <property type="match status" value="1"/>
</dbReference>
<dbReference type="GO" id="GO:0005811">
    <property type="term" value="C:lipid droplet"/>
    <property type="evidence" value="ECO:0007669"/>
    <property type="project" value="TreeGrafter"/>
</dbReference>
<organism evidence="1 2">
    <name type="scientific">Ascosphaera apis ARSEF 7405</name>
    <dbReference type="NCBI Taxonomy" id="392613"/>
    <lineage>
        <taxon>Eukaryota</taxon>
        <taxon>Fungi</taxon>
        <taxon>Dikarya</taxon>
        <taxon>Ascomycota</taxon>
        <taxon>Pezizomycotina</taxon>
        <taxon>Eurotiomycetes</taxon>
        <taxon>Eurotiomycetidae</taxon>
        <taxon>Onygenales</taxon>
        <taxon>Ascosphaeraceae</taxon>
        <taxon>Ascosphaera</taxon>
    </lineage>
</organism>
<dbReference type="GO" id="GO:0005628">
    <property type="term" value="C:prospore membrane"/>
    <property type="evidence" value="ECO:0007669"/>
    <property type="project" value="TreeGrafter"/>
</dbReference>
<evidence type="ECO:0000313" key="1">
    <source>
        <dbReference type="EMBL" id="KZZ86876.1"/>
    </source>
</evidence>
<dbReference type="Proteomes" id="UP000242877">
    <property type="component" value="Unassembled WGS sequence"/>
</dbReference>
<evidence type="ECO:0000313" key="2">
    <source>
        <dbReference type="Proteomes" id="UP000242877"/>
    </source>
</evidence>
<reference evidence="1 2" key="1">
    <citation type="journal article" date="2016" name="Genome Biol. Evol.">
        <title>Divergent and convergent evolution of fungal pathogenicity.</title>
        <authorList>
            <person name="Shang Y."/>
            <person name="Xiao G."/>
            <person name="Zheng P."/>
            <person name="Cen K."/>
            <person name="Zhan S."/>
            <person name="Wang C."/>
        </authorList>
    </citation>
    <scope>NUCLEOTIDE SEQUENCE [LARGE SCALE GENOMIC DNA]</scope>
    <source>
        <strain evidence="1 2">ARSEF 7405</strain>
    </source>
</reference>
<proteinExistence type="predicted"/>
<dbReference type="EMBL" id="AZGZ01000044">
    <property type="protein sequence ID" value="KZZ86876.1"/>
    <property type="molecule type" value="Genomic_DNA"/>
</dbReference>
<dbReference type="VEuPathDB" id="FungiDB:AAP_06140"/>
<dbReference type="InterPro" id="IPR052786">
    <property type="entry name" value="Spore_wall_assembly"/>
</dbReference>
<gene>
    <name evidence="1" type="ORF">AAP_06140</name>
</gene>
<protein>
    <recommendedName>
        <fullName evidence="3">Outer spore wall protein RRT8</fullName>
    </recommendedName>
</protein>
<dbReference type="AlphaFoldDB" id="A0A167V0U5"/>